<feature type="domain" description="Glycosyltransferase 2-like" evidence="5">
    <location>
        <begin position="26"/>
        <end position="195"/>
    </location>
</feature>
<dbReference type="InterPro" id="IPR029044">
    <property type="entry name" value="Nucleotide-diphossugar_trans"/>
</dbReference>
<dbReference type="Gene3D" id="3.90.550.10">
    <property type="entry name" value="Spore Coat Polysaccharide Biosynthesis Protein SpsA, Chain A"/>
    <property type="match status" value="1"/>
</dbReference>
<organism evidence="6 7">
    <name type="scientific">Winogradskyella vincentii</name>
    <dbReference type="NCBI Taxonomy" id="2877122"/>
    <lineage>
        <taxon>Bacteria</taxon>
        <taxon>Pseudomonadati</taxon>
        <taxon>Bacteroidota</taxon>
        <taxon>Flavobacteriia</taxon>
        <taxon>Flavobacteriales</taxon>
        <taxon>Flavobacteriaceae</taxon>
        <taxon>Winogradskyella</taxon>
    </lineage>
</organism>
<comment type="similarity">
    <text evidence="1">Belongs to the glycosyltransferase 2 family.</text>
</comment>
<evidence type="ECO:0000256" key="3">
    <source>
        <dbReference type="ARBA" id="ARBA00022679"/>
    </source>
</evidence>
<proteinExistence type="inferred from homology"/>
<keyword evidence="4" id="KW-0812">Transmembrane</keyword>
<accession>A0ABS7XZN5</accession>
<protein>
    <submittedName>
        <fullName evidence="6">Glycosyltransferase</fullName>
        <ecNumber evidence="6">2.4.-.-</ecNumber>
    </submittedName>
</protein>
<feature type="transmembrane region" description="Helical" evidence="4">
    <location>
        <begin position="298"/>
        <end position="315"/>
    </location>
</feature>
<dbReference type="RefSeq" id="WP_224477022.1">
    <property type="nucleotide sequence ID" value="NZ_JAIUJS010000001.1"/>
</dbReference>
<keyword evidence="4" id="KW-0472">Membrane</keyword>
<evidence type="ECO:0000259" key="5">
    <source>
        <dbReference type="Pfam" id="PF00535"/>
    </source>
</evidence>
<dbReference type="EMBL" id="JAIUJS010000001">
    <property type="protein sequence ID" value="MCA0152082.1"/>
    <property type="molecule type" value="Genomic_DNA"/>
</dbReference>
<keyword evidence="4" id="KW-1133">Transmembrane helix</keyword>
<evidence type="ECO:0000256" key="1">
    <source>
        <dbReference type="ARBA" id="ARBA00006739"/>
    </source>
</evidence>
<name>A0ABS7XZN5_9FLAO</name>
<evidence type="ECO:0000313" key="6">
    <source>
        <dbReference type="EMBL" id="MCA0152082.1"/>
    </source>
</evidence>
<dbReference type="GO" id="GO:0016757">
    <property type="term" value="F:glycosyltransferase activity"/>
    <property type="evidence" value="ECO:0007669"/>
    <property type="project" value="UniProtKB-KW"/>
</dbReference>
<dbReference type="SUPFAM" id="SSF53448">
    <property type="entry name" value="Nucleotide-diphospho-sugar transferases"/>
    <property type="match status" value="1"/>
</dbReference>
<evidence type="ECO:0000256" key="2">
    <source>
        <dbReference type="ARBA" id="ARBA00022676"/>
    </source>
</evidence>
<dbReference type="EC" id="2.4.-.-" evidence="6"/>
<evidence type="ECO:0000313" key="7">
    <source>
        <dbReference type="Proteomes" id="UP001198402"/>
    </source>
</evidence>
<reference evidence="7" key="1">
    <citation type="submission" date="2023-07" db="EMBL/GenBank/DDBJ databases">
        <authorList>
            <person name="Yue Y."/>
        </authorList>
    </citation>
    <scope>NUCLEOTIDE SEQUENCE [LARGE SCALE GENOMIC DNA]</scope>
    <source>
        <strain evidence="7">2Y89</strain>
    </source>
</reference>
<gene>
    <name evidence="6" type="ORF">LBV24_02565</name>
</gene>
<dbReference type="Pfam" id="PF00535">
    <property type="entry name" value="Glycos_transf_2"/>
    <property type="match status" value="1"/>
</dbReference>
<evidence type="ECO:0000256" key="4">
    <source>
        <dbReference type="SAM" id="Phobius"/>
    </source>
</evidence>
<keyword evidence="7" id="KW-1185">Reference proteome</keyword>
<dbReference type="CDD" id="cd04192">
    <property type="entry name" value="GT_2_like_e"/>
    <property type="match status" value="1"/>
</dbReference>
<keyword evidence="3 6" id="KW-0808">Transferase</keyword>
<dbReference type="InterPro" id="IPR001173">
    <property type="entry name" value="Glyco_trans_2-like"/>
</dbReference>
<dbReference type="Proteomes" id="UP001198402">
    <property type="component" value="Unassembled WGS sequence"/>
</dbReference>
<dbReference type="PANTHER" id="PTHR43630:SF1">
    <property type="entry name" value="POLY-BETA-1,6-N-ACETYL-D-GLUCOSAMINE SYNTHASE"/>
    <property type="match status" value="1"/>
</dbReference>
<keyword evidence="2 6" id="KW-0328">Glycosyltransferase</keyword>
<feature type="transmembrane region" description="Helical" evidence="4">
    <location>
        <begin position="327"/>
        <end position="350"/>
    </location>
</feature>
<sequence length="362" mass="41348">MGFFVIGFDKVESFPLNDLPARTKFTVVIPFRNEAENLEALLLSFSNLNYPKTHYEIILVNDDSTDTSIDVIESFLKKQKSPLKNVSIIDNYRQSNSPKKDAITLAINNANYDWIITTDADCILPSYWLDSFDEKIQTSNTVAIVGPVNLITTSSFLNRFQTLEILALQGVTLGSFGIKFPFMCNGANFCYKKSVFKDCNGFEGNTNIASGDDLFLLEKIHKQYKARVHYLKSEKAIVHTKGESNLNSLIQQRLRWASKTSNYSNWYSKITGLIVLLGNLSFNIIFVMLLLNAINIRIAMALLVIKISIDFLLLFKSARFFKQEHQLSAFIFSSLLYPIFNIYVATLSFFKPYKWKGRIFKK</sequence>
<comment type="caution">
    <text evidence="6">The sequence shown here is derived from an EMBL/GenBank/DDBJ whole genome shotgun (WGS) entry which is preliminary data.</text>
</comment>
<dbReference type="PANTHER" id="PTHR43630">
    <property type="entry name" value="POLY-BETA-1,6-N-ACETYL-D-GLUCOSAMINE SYNTHASE"/>
    <property type="match status" value="1"/>
</dbReference>
<feature type="transmembrane region" description="Helical" evidence="4">
    <location>
        <begin position="270"/>
        <end position="291"/>
    </location>
</feature>